<protein>
    <submittedName>
        <fullName evidence="6">Autotransporter domain-containing protein</fullName>
    </submittedName>
</protein>
<keyword evidence="7" id="KW-1185">Reference proteome</keyword>
<comment type="similarity">
    <text evidence="1">Belongs to the 'GDSL' lipolytic enzyme family.</text>
</comment>
<dbReference type="GO" id="GO:0019867">
    <property type="term" value="C:outer membrane"/>
    <property type="evidence" value="ECO:0007669"/>
    <property type="project" value="InterPro"/>
</dbReference>
<evidence type="ECO:0000256" key="4">
    <source>
        <dbReference type="SAM" id="SignalP"/>
    </source>
</evidence>
<evidence type="ECO:0000256" key="2">
    <source>
        <dbReference type="ARBA" id="ARBA00022729"/>
    </source>
</evidence>
<dbReference type="CDD" id="cd01847">
    <property type="entry name" value="Triacylglycerol_lipase_like"/>
    <property type="match status" value="1"/>
</dbReference>
<reference evidence="6 7" key="1">
    <citation type="submission" date="2018-10" db="EMBL/GenBank/DDBJ databases">
        <title>Genome Sequencing of Pantoea dispersa DSM 32899.</title>
        <authorList>
            <person name="Nawrath M."/>
            <person name="Ottenheim C."/>
            <person name="Wilm A."/>
            <person name="Zimmermann W."/>
            <person name="Wu J.C."/>
        </authorList>
    </citation>
    <scope>NUCLEOTIDE SEQUENCE [LARGE SCALE GENOMIC DNA]</scope>
    <source>
        <strain evidence="6 7">DSM 32899</strain>
        <plasmid evidence="6 7">unnamed1</plasmid>
    </source>
</reference>
<dbReference type="SUPFAM" id="SSF52266">
    <property type="entry name" value="SGNH hydrolase"/>
    <property type="match status" value="1"/>
</dbReference>
<dbReference type="GO" id="GO:0016788">
    <property type="term" value="F:hydrolase activity, acting on ester bonds"/>
    <property type="evidence" value="ECO:0007669"/>
    <property type="project" value="InterPro"/>
</dbReference>
<dbReference type="EMBL" id="CP032703">
    <property type="protein sequence ID" value="QDY43881.1"/>
    <property type="molecule type" value="Genomic_DNA"/>
</dbReference>
<dbReference type="InterPro" id="IPR036709">
    <property type="entry name" value="Autotransporte_beta_dom_sf"/>
</dbReference>
<feature type="signal peptide" evidence="4">
    <location>
        <begin position="1"/>
        <end position="27"/>
    </location>
</feature>
<evidence type="ECO:0000259" key="5">
    <source>
        <dbReference type="PROSITE" id="PS51208"/>
    </source>
</evidence>
<dbReference type="SUPFAM" id="SSF103515">
    <property type="entry name" value="Autotransporter"/>
    <property type="match status" value="1"/>
</dbReference>
<dbReference type="OrthoDB" id="5292073at2"/>
<dbReference type="PIRSF" id="PIRSF037375">
    <property type="entry name" value="Autotrns_EstA"/>
    <property type="match status" value="1"/>
</dbReference>
<feature type="active site" description="Nucleophile" evidence="3">
    <location>
        <position position="37"/>
    </location>
</feature>
<dbReference type="InterPro" id="IPR005546">
    <property type="entry name" value="Autotransporte_beta"/>
</dbReference>
<evidence type="ECO:0000256" key="1">
    <source>
        <dbReference type="ARBA" id="ARBA00008668"/>
    </source>
</evidence>
<evidence type="ECO:0000256" key="3">
    <source>
        <dbReference type="PIRSR" id="PIRSR037375-1"/>
    </source>
</evidence>
<sequence length="660" mass="69262">MKQPKFARSALALALLASASLPLTAQAWESLTVFGDSLSDGGNVGRYTWDGAQHPLYDEILAAHLGQTLRASSAGGSNYAQGGGVTVPQLDPQLNTQDQLAGYLQSTGGRADPNGLYIHWVGANDVAAAAVVSLLSPQTARGIVSNSAAAAVSQINTLLQAGAGAVIVPNVPQLGSTPLLVETVLLTLGPTATQAAFQVLDRASTPDNAARQQAVQAALTEAAAQVTGSTLARDVLAQQLYQTWQTLSGQVTALSEGYNQQEEAGLVALNGNIVRADIAGLLNEVIADPQRYGLSNTIGMACPVGTSAAACRSDQAGFSDAQNYLFADRLHPSPAVHAMIADYIQSILDAPAQVAALAYAPLSLAQDTRNTLDGHLQQQRQQPVSAGKVSVFGGYAGQHLSYQGNSLRNGDANSANLTLGLGYQVTDSWQTGLLLATSDQRQSPSSRYDYKLRGNLLALYSQLAVQDGGWINADLHYADLDFDSIERKITIGPATRIEQGSTGGKLLGLKVASGWDIPLGTHLTTGPVASYALDYVRAGGYSENGDSSTAMRFSDQTLHSQVGELGWRIDTRDWPVNPWAQVSYNHQFGDSDNTLRGGLKSTRTSFARTGGEGDKNWLTMSAGASVPLAQTVSAFAGVTASGGNSDYHQVSWNLGLNATF</sequence>
<gene>
    <name evidence="6" type="ORF">D8B20_18290</name>
</gene>
<name>A0A518XI65_9GAMM</name>
<dbReference type="Gene3D" id="2.40.128.130">
    <property type="entry name" value="Autotransporter beta-domain"/>
    <property type="match status" value="1"/>
</dbReference>
<dbReference type="NCBIfam" id="TIGR01414">
    <property type="entry name" value="autotrans_barl"/>
    <property type="match status" value="1"/>
</dbReference>
<keyword evidence="6" id="KW-0614">Plasmid</keyword>
<dbReference type="InterPro" id="IPR017186">
    <property type="entry name" value="Lipase_autotranspt_EstA"/>
</dbReference>
<geneLocation type="plasmid" evidence="6 7">
    <name>unnamed1</name>
</geneLocation>
<dbReference type="Gene3D" id="3.40.50.1110">
    <property type="entry name" value="SGNH hydrolase"/>
    <property type="match status" value="1"/>
</dbReference>
<dbReference type="RefSeq" id="WP_145891622.1">
    <property type="nucleotide sequence ID" value="NZ_CP032703.1"/>
</dbReference>
<accession>A0A518XI65</accession>
<dbReference type="PANTHER" id="PTHR45642">
    <property type="entry name" value="GDSL ESTERASE/LIPASE EXL3"/>
    <property type="match status" value="1"/>
</dbReference>
<dbReference type="Pfam" id="PF00657">
    <property type="entry name" value="Lipase_GDSL"/>
    <property type="match status" value="1"/>
</dbReference>
<evidence type="ECO:0000313" key="6">
    <source>
        <dbReference type="EMBL" id="QDY43881.1"/>
    </source>
</evidence>
<dbReference type="SMART" id="SM00869">
    <property type="entry name" value="Autotransporter"/>
    <property type="match status" value="1"/>
</dbReference>
<dbReference type="InterPro" id="IPR050592">
    <property type="entry name" value="GDSL_lipolytic_enzyme"/>
</dbReference>
<dbReference type="PANTHER" id="PTHR45642:SF139">
    <property type="entry name" value="SGNH HYDROLASE-TYPE ESTERASE DOMAIN-CONTAINING PROTEIN"/>
    <property type="match status" value="1"/>
</dbReference>
<feature type="chain" id="PRO_5021869141" evidence="4">
    <location>
        <begin position="28"/>
        <end position="660"/>
    </location>
</feature>
<organism evidence="6 7">
    <name type="scientific">Candidatus Pantoea soli</name>
    <dbReference type="NCBI Taxonomy" id="3098669"/>
    <lineage>
        <taxon>Bacteria</taxon>
        <taxon>Pseudomonadati</taxon>
        <taxon>Pseudomonadota</taxon>
        <taxon>Gammaproteobacteria</taxon>
        <taxon>Enterobacterales</taxon>
        <taxon>Erwiniaceae</taxon>
        <taxon>Pantoea</taxon>
    </lineage>
</organism>
<feature type="active site" evidence="3">
    <location>
        <position position="328"/>
    </location>
</feature>
<dbReference type="InterPro" id="IPR036514">
    <property type="entry name" value="SGNH_hydro_sf"/>
</dbReference>
<evidence type="ECO:0000313" key="7">
    <source>
        <dbReference type="Proteomes" id="UP000319411"/>
    </source>
</evidence>
<dbReference type="AlphaFoldDB" id="A0A518XI65"/>
<feature type="domain" description="Autotransporter" evidence="5">
    <location>
        <begin position="384"/>
        <end position="660"/>
    </location>
</feature>
<dbReference type="KEGG" id="pdis:D8B20_18290"/>
<feature type="active site" evidence="3">
    <location>
        <position position="331"/>
    </location>
</feature>
<dbReference type="Pfam" id="PF03797">
    <property type="entry name" value="Autotransporter"/>
    <property type="match status" value="1"/>
</dbReference>
<dbReference type="InterPro" id="IPR006315">
    <property type="entry name" value="OM_autotransptr_brl_dom"/>
</dbReference>
<keyword evidence="2 4" id="KW-0732">Signal</keyword>
<dbReference type="PROSITE" id="PS51208">
    <property type="entry name" value="AUTOTRANSPORTER"/>
    <property type="match status" value="1"/>
</dbReference>
<dbReference type="InterPro" id="IPR001087">
    <property type="entry name" value="GDSL"/>
</dbReference>
<dbReference type="Proteomes" id="UP000319411">
    <property type="component" value="Plasmid unnamed1"/>
</dbReference>
<proteinExistence type="inferred from homology"/>